<keyword evidence="3" id="KW-1185">Reference proteome</keyword>
<dbReference type="InterPro" id="IPR053145">
    <property type="entry name" value="AB_hydrolase_Est10"/>
</dbReference>
<proteinExistence type="predicted"/>
<evidence type="ECO:0000259" key="1">
    <source>
        <dbReference type="Pfam" id="PF12697"/>
    </source>
</evidence>
<feature type="domain" description="AB hydrolase-1" evidence="1">
    <location>
        <begin position="31"/>
        <end position="253"/>
    </location>
</feature>
<reference evidence="2 3" key="1">
    <citation type="submission" date="2017-07" db="EMBL/GenBank/DDBJ databases">
        <title>Draft Genome Sequences of Select Purple Nonsulfur Bacteria.</title>
        <authorList>
            <person name="Lasarre B."/>
            <person name="Mckinlay J.B."/>
        </authorList>
    </citation>
    <scope>NUCLEOTIDE SEQUENCE [LARGE SCALE GENOMIC DNA]</scope>
    <source>
        <strain evidence="2 3">DSM 11907</strain>
    </source>
</reference>
<dbReference type="Pfam" id="PF12697">
    <property type="entry name" value="Abhydrolase_6"/>
    <property type="match status" value="1"/>
</dbReference>
<comment type="caution">
    <text evidence="2">The sequence shown here is derived from an EMBL/GenBank/DDBJ whole genome shotgun (WGS) entry which is preliminary data.</text>
</comment>
<dbReference type="RefSeq" id="WP_111357808.1">
    <property type="nucleotide sequence ID" value="NZ_NHSK01000205.1"/>
</dbReference>
<dbReference type="Proteomes" id="UP000248863">
    <property type="component" value="Unassembled WGS sequence"/>
</dbReference>
<dbReference type="Gene3D" id="3.40.50.1820">
    <property type="entry name" value="alpha/beta hydrolase"/>
    <property type="match status" value="1"/>
</dbReference>
<dbReference type="AlphaFoldDB" id="A0A327KIQ1"/>
<evidence type="ECO:0000313" key="2">
    <source>
        <dbReference type="EMBL" id="RAI38026.1"/>
    </source>
</evidence>
<dbReference type="InterPro" id="IPR029058">
    <property type="entry name" value="AB_hydrolase_fold"/>
</dbReference>
<dbReference type="GO" id="GO:0052689">
    <property type="term" value="F:carboxylic ester hydrolase activity"/>
    <property type="evidence" value="ECO:0007669"/>
    <property type="project" value="TreeGrafter"/>
</dbReference>
<dbReference type="OrthoDB" id="9814966at2"/>
<name>A0A327KIQ1_9BRAD</name>
<dbReference type="EMBL" id="NPEU01000147">
    <property type="protein sequence ID" value="RAI38026.1"/>
    <property type="molecule type" value="Genomic_DNA"/>
</dbReference>
<dbReference type="PANTHER" id="PTHR43265">
    <property type="entry name" value="ESTERASE ESTD"/>
    <property type="match status" value="1"/>
</dbReference>
<accession>A0A327KIQ1</accession>
<sequence length="277" mass="30077">MRTELITIPTPTLPLDGAFHWPDDRPIRGAVLLFHGNTMNFYTGAPRFLPRALTRLGLACLAFNRRGHDILSIRDSRAAEGAAFQLTHEAIEDNALAARWLAARGHDAPIVIGHSNGGMLAVPHVVAHPQTPCLVLLSAHAGGRQNENVSRIGLFAGERFAEIKAQAEALVAAGRGRELIVLPHWWYVTSAEAFIDRTTQLPNTLELAPRITCPVLYVRGDQEPAAHYPAEAFQARAGGPCDVEIVPDCDHFYKGREDAVAAIVAGWLSQRLGLAAD</sequence>
<evidence type="ECO:0000313" key="3">
    <source>
        <dbReference type="Proteomes" id="UP000248863"/>
    </source>
</evidence>
<protein>
    <recommendedName>
        <fullName evidence="1">AB hydrolase-1 domain-containing protein</fullName>
    </recommendedName>
</protein>
<gene>
    <name evidence="2" type="ORF">CH338_14120</name>
</gene>
<dbReference type="InterPro" id="IPR000073">
    <property type="entry name" value="AB_hydrolase_1"/>
</dbReference>
<dbReference type="PANTHER" id="PTHR43265:SF1">
    <property type="entry name" value="ESTERASE ESTD"/>
    <property type="match status" value="1"/>
</dbReference>
<organism evidence="2 3">
    <name type="scientific">Rhodoplanes elegans</name>
    <dbReference type="NCBI Taxonomy" id="29408"/>
    <lineage>
        <taxon>Bacteria</taxon>
        <taxon>Pseudomonadati</taxon>
        <taxon>Pseudomonadota</taxon>
        <taxon>Alphaproteobacteria</taxon>
        <taxon>Hyphomicrobiales</taxon>
        <taxon>Nitrobacteraceae</taxon>
        <taxon>Rhodoplanes</taxon>
    </lineage>
</organism>
<dbReference type="SUPFAM" id="SSF53474">
    <property type="entry name" value="alpha/beta-Hydrolases"/>
    <property type="match status" value="1"/>
</dbReference>